<dbReference type="Pfam" id="PF00271">
    <property type="entry name" value="Helicase_C"/>
    <property type="match status" value="1"/>
</dbReference>
<dbReference type="RefSeq" id="WP_104714931.1">
    <property type="nucleotide sequence ID" value="NZ_PTRA01000004.1"/>
</dbReference>
<dbReference type="InterPro" id="IPR001650">
    <property type="entry name" value="Helicase_C-like"/>
</dbReference>
<dbReference type="InterPro" id="IPR014001">
    <property type="entry name" value="Helicase_ATP-bd"/>
</dbReference>
<dbReference type="EMBL" id="PTRA01000004">
    <property type="protein sequence ID" value="PQA55462.1"/>
    <property type="molecule type" value="Genomic_DNA"/>
</dbReference>
<dbReference type="InterPro" id="IPR013663">
    <property type="entry name" value="Helicase_SWF/SNF/SWI_bac"/>
</dbReference>
<dbReference type="GO" id="GO:0015616">
    <property type="term" value="F:DNA translocase activity"/>
    <property type="evidence" value="ECO:0007669"/>
    <property type="project" value="TreeGrafter"/>
</dbReference>
<dbReference type="GO" id="GO:0016787">
    <property type="term" value="F:hydrolase activity"/>
    <property type="evidence" value="ECO:0007669"/>
    <property type="project" value="UniProtKB-KW"/>
</dbReference>
<dbReference type="PANTHER" id="PTHR45629">
    <property type="entry name" value="SNF2/RAD54 FAMILY MEMBER"/>
    <property type="match status" value="1"/>
</dbReference>
<dbReference type="Gene3D" id="3.40.50.300">
    <property type="entry name" value="P-loop containing nucleotide triphosphate hydrolases"/>
    <property type="match status" value="1"/>
</dbReference>
<gene>
    <name evidence="4" type="ORF">C5O19_18750</name>
</gene>
<protein>
    <submittedName>
        <fullName evidence="4">DNA helicase</fullName>
    </submittedName>
</protein>
<dbReference type="InterPro" id="IPR038718">
    <property type="entry name" value="SNF2-like_sf"/>
</dbReference>
<accession>A0A2S7IHM8</accession>
<dbReference type="InterPro" id="IPR050496">
    <property type="entry name" value="SNF2_RAD54_helicase_repair"/>
</dbReference>
<dbReference type="GO" id="GO:0004386">
    <property type="term" value="F:helicase activity"/>
    <property type="evidence" value="ECO:0007669"/>
    <property type="project" value="UniProtKB-KW"/>
</dbReference>
<dbReference type="PANTHER" id="PTHR45629:SF7">
    <property type="entry name" value="DNA EXCISION REPAIR PROTEIN ERCC-6-RELATED"/>
    <property type="match status" value="1"/>
</dbReference>
<dbReference type="SMART" id="SM00487">
    <property type="entry name" value="DEXDc"/>
    <property type="match status" value="1"/>
</dbReference>
<dbReference type="GO" id="GO:0005524">
    <property type="term" value="F:ATP binding"/>
    <property type="evidence" value="ECO:0007669"/>
    <property type="project" value="InterPro"/>
</dbReference>
<keyword evidence="4" id="KW-0067">ATP-binding</keyword>
<evidence type="ECO:0000313" key="5">
    <source>
        <dbReference type="Proteomes" id="UP000239590"/>
    </source>
</evidence>
<dbReference type="SMART" id="SM00490">
    <property type="entry name" value="HELICc"/>
    <property type="match status" value="1"/>
</dbReference>
<feature type="domain" description="Helicase C-terminal" evidence="3">
    <location>
        <begin position="963"/>
        <end position="1118"/>
    </location>
</feature>
<dbReference type="CDD" id="cd18793">
    <property type="entry name" value="SF2_C_SNF"/>
    <property type="match status" value="1"/>
</dbReference>
<reference evidence="5" key="1">
    <citation type="submission" date="2018-02" db="EMBL/GenBank/DDBJ databases">
        <title>Genome sequencing of Solimonas sp. HR-BB.</title>
        <authorList>
            <person name="Lee Y."/>
            <person name="Jeon C.O."/>
        </authorList>
    </citation>
    <scope>NUCLEOTIDE SEQUENCE [LARGE SCALE GENOMIC DNA]</scope>
    <source>
        <strain evidence="5">HR-U</strain>
    </source>
</reference>
<dbReference type="PROSITE" id="PS51192">
    <property type="entry name" value="HELICASE_ATP_BIND_1"/>
    <property type="match status" value="1"/>
</dbReference>
<proteinExistence type="predicted"/>
<dbReference type="InterPro" id="IPR027417">
    <property type="entry name" value="P-loop_NTPase"/>
</dbReference>
<dbReference type="SUPFAM" id="SSF52540">
    <property type="entry name" value="P-loop containing nucleoside triphosphate hydrolases"/>
    <property type="match status" value="2"/>
</dbReference>
<evidence type="ECO:0000313" key="4">
    <source>
        <dbReference type="EMBL" id="PQA55462.1"/>
    </source>
</evidence>
<sequence length="1129" mass="130694">MLPNSYELPEAGKPPYRLPGVSIATLTETFLSHHTLELLPTNQRDYTPVQPREISVNSGTFTSASRLTYFPQVSVEQTDQDLILSCACQLPTTSLCPHQTHVLLNLMQRPELRIFFDRQMRYERFYRTAQEYGLEKETNLDEYFDLDYQDYSVRVKPKLKELVSIEEATQQYEKLGAEWTPPLPKPDAQKRFIVFRRHRFYEHFFIEYYEAATTKEGKIKNPLRTINPMDFVWQTDDTDLLKFYTALTRFQNPHRTKNALADLGALKALVQNPLELEVYYHPSQSSEKIIAQGLTPVRIQRSALQLHLTVHQRESFYQVLGQLLVNDQPYELPTVTIAYDYFFLLDQTLHLIDSPDLLRVLNFLKLNQYRLLLHESKFEEFRQQVLIRLENHIRVTYTYLKPATPEQIEESGFDQPRQWMLYLSEKDSFISLTPVLKYGPVEVPVLSKRQIYSLDPLGAPFTLERDDAEELDFISLLLQQHPDFYEQLPKEGELPRDYFFLHKSRFLEEDWFLSAFEAWQSRGITILGFNELGNNRLNGNKAKISVHVSSGLNWFETSIQVAFGAQKVSLKHLHKSVKNKSRYVTLGDGTVGILPTEWLEKFDRYFQVADLIEDRLRTPAIQLPSIRELYEEELLSESVRQQWARYATKVANFDAIEAVPVPEGLQTNLRNYQKQGLNWLNFLDEFGFGGCLADDMGLGKTIQIIAFILSQRAKVQRNTNLIVVPTSLLFNWQAEVAKFAPSIRVLTLHGSGRVSDPQTFDAYEIILTSYGTLISDIHQLKSYAFNYVFLDESQAIKNPESQRYQAVCLLQSRNRIVLTGTPLENNTFDLYGQLSFACPGLLGSKQSFKTYYSTPIDRFQDRQRAQELQKKVSPFILRRTKAQVASELPDKTEMVLYCEMGTEQRRVYHAYEQEFRNFLTTRKEGDIPRESLHILQGLTKLRQLCNSPALLNDETFYSGASAKIEVLLEEIETRAPQHKILVFSQFVGMLDLIKSELEFRGIAFEYLTGQTKNRAARVQRFQTDASVRVFLISLKAGGTGLNLTEADYVYLVDPWWNPAVENQAIDRSYRLGQTKKVVAVRLICPHTIEEKMQQLQESKQELASDLIRTDQSLLKSLTRQDLLSLLSFN</sequence>
<keyword evidence="5" id="KW-1185">Reference proteome</keyword>
<organism evidence="4 5">
    <name type="scientific">Siphonobacter curvatus</name>
    <dbReference type="NCBI Taxonomy" id="2094562"/>
    <lineage>
        <taxon>Bacteria</taxon>
        <taxon>Pseudomonadati</taxon>
        <taxon>Bacteroidota</taxon>
        <taxon>Cytophagia</taxon>
        <taxon>Cytophagales</taxon>
        <taxon>Cytophagaceae</taxon>
        <taxon>Siphonobacter</taxon>
    </lineage>
</organism>
<feature type="domain" description="Helicase ATP-binding" evidence="2">
    <location>
        <begin position="681"/>
        <end position="840"/>
    </location>
</feature>
<name>A0A2S7IHM8_9BACT</name>
<dbReference type="PROSITE" id="PS51194">
    <property type="entry name" value="HELICASE_CTER"/>
    <property type="match status" value="1"/>
</dbReference>
<keyword evidence="1" id="KW-0378">Hydrolase</keyword>
<dbReference type="Proteomes" id="UP000239590">
    <property type="component" value="Unassembled WGS sequence"/>
</dbReference>
<dbReference type="OrthoDB" id="9760715at2"/>
<dbReference type="InterPro" id="IPR049730">
    <property type="entry name" value="SNF2/RAD54-like_C"/>
</dbReference>
<evidence type="ECO:0000259" key="2">
    <source>
        <dbReference type="PROSITE" id="PS51192"/>
    </source>
</evidence>
<keyword evidence="4" id="KW-0547">Nucleotide-binding</keyword>
<dbReference type="InterPro" id="IPR000330">
    <property type="entry name" value="SNF2_N"/>
</dbReference>
<dbReference type="AlphaFoldDB" id="A0A2S7IHM8"/>
<evidence type="ECO:0000259" key="3">
    <source>
        <dbReference type="PROSITE" id="PS51194"/>
    </source>
</evidence>
<dbReference type="CDD" id="cd18012">
    <property type="entry name" value="DEXQc_arch_SWI2_SNF2"/>
    <property type="match status" value="1"/>
</dbReference>
<dbReference type="Pfam" id="PF00176">
    <property type="entry name" value="SNF2-rel_dom"/>
    <property type="match status" value="1"/>
</dbReference>
<dbReference type="Pfam" id="PF08455">
    <property type="entry name" value="SNF2_assoc"/>
    <property type="match status" value="1"/>
</dbReference>
<comment type="caution">
    <text evidence="4">The sequence shown here is derived from an EMBL/GenBank/DDBJ whole genome shotgun (WGS) entry which is preliminary data.</text>
</comment>
<evidence type="ECO:0000256" key="1">
    <source>
        <dbReference type="ARBA" id="ARBA00022801"/>
    </source>
</evidence>
<keyword evidence="4" id="KW-0347">Helicase</keyword>
<dbReference type="Gene3D" id="3.40.50.10810">
    <property type="entry name" value="Tandem AAA-ATPase domain"/>
    <property type="match status" value="1"/>
</dbReference>